<dbReference type="EMBL" id="CP046315">
    <property type="protein sequence ID" value="QGS11564.1"/>
    <property type="molecule type" value="Genomic_DNA"/>
</dbReference>
<keyword evidence="1" id="KW-0472">Membrane</keyword>
<keyword evidence="1" id="KW-1133">Transmembrane helix</keyword>
<evidence type="ECO:0000256" key="1">
    <source>
        <dbReference type="SAM" id="Phobius"/>
    </source>
</evidence>
<name>A0A857A9J4_9ACTO</name>
<reference evidence="2 3" key="1">
    <citation type="submission" date="2019-11" db="EMBL/GenBank/DDBJ databases">
        <title>FDA dAtabase for Regulatory Grade micrObial Sequences (FDA-ARGOS): Supporting development and validation of Infectious Disease Dx tests.</title>
        <authorList>
            <person name="Stonesifer R."/>
            <person name="Tallon L."/>
            <person name="Sadzewicz L."/>
            <person name="Vavikolanu K."/>
            <person name="Mehta A."/>
            <person name="Aluvathingal J."/>
            <person name="Nadendla S."/>
            <person name="Myers T."/>
            <person name="Yan Y."/>
            <person name="Sichtig H."/>
        </authorList>
    </citation>
    <scope>NUCLEOTIDE SEQUENCE [LARGE SCALE GENOMIC DNA]</scope>
    <source>
        <strain evidence="2 3">FDAARGOS_732</strain>
    </source>
</reference>
<feature type="transmembrane region" description="Helical" evidence="1">
    <location>
        <begin position="104"/>
        <end position="127"/>
    </location>
</feature>
<dbReference type="Proteomes" id="UP000424490">
    <property type="component" value="Chromosome"/>
</dbReference>
<dbReference type="AlphaFoldDB" id="A0A857A9J4"/>
<sequence length="328" mass="37166">MWDQIESAGTLVGLIAGVVSLVPVLGYLRRVWKSRSDVIRKNHILRGSELSTMERYLDVIENTDLLIDEACTVRVLKKELAEDIVSSIVRTYSRKKYGGTMGRLDLLGCVFIAFVFLYAVCLCLWEWSRGWGSGDVWGYLFLMGCLFSVLFLVFVVVMYLVYLCCGIWRRRVANSLREDIQQERVPLSSMADLIQPESKMVFLDGTVRLGYEPFLMRQSRFVSSLMGVVSSRVDGRCLQRGEIRQVRAKGCDDQIKSIVQAYLDCWPGDVESSVFFVFSENGVTSVKVVSMLRSFGYLAYDLGASSDNERLLNAYFTELNILRACGLI</sequence>
<feature type="transmembrane region" description="Helical" evidence="1">
    <location>
        <begin position="12"/>
        <end position="32"/>
    </location>
</feature>
<keyword evidence="1" id="KW-0812">Transmembrane</keyword>
<gene>
    <name evidence="2" type="ORF">FOC40_09210</name>
</gene>
<dbReference type="RefSeq" id="WP_131240481.1">
    <property type="nucleotide sequence ID" value="NZ_CP046315.1"/>
</dbReference>
<feature type="transmembrane region" description="Helical" evidence="1">
    <location>
        <begin position="139"/>
        <end position="168"/>
    </location>
</feature>
<evidence type="ECO:0000313" key="3">
    <source>
        <dbReference type="Proteomes" id="UP000424490"/>
    </source>
</evidence>
<protein>
    <submittedName>
        <fullName evidence="2">Uncharacterized protein</fullName>
    </submittedName>
</protein>
<evidence type="ECO:0000313" key="2">
    <source>
        <dbReference type="EMBL" id="QGS11564.1"/>
    </source>
</evidence>
<accession>A0A857A9J4</accession>
<organism evidence="2 3">
    <name type="scientific">Schaalia odontolytica</name>
    <dbReference type="NCBI Taxonomy" id="1660"/>
    <lineage>
        <taxon>Bacteria</taxon>
        <taxon>Bacillati</taxon>
        <taxon>Actinomycetota</taxon>
        <taxon>Actinomycetes</taxon>
        <taxon>Actinomycetales</taxon>
        <taxon>Actinomycetaceae</taxon>
        <taxon>Schaalia</taxon>
    </lineage>
</organism>
<proteinExistence type="predicted"/>